<evidence type="ECO:0000256" key="2">
    <source>
        <dbReference type="ARBA" id="ARBA00023125"/>
    </source>
</evidence>
<keyword evidence="6" id="KW-1185">Reference proteome</keyword>
<dbReference type="SUPFAM" id="SSF48008">
    <property type="entry name" value="GntR ligand-binding domain-like"/>
    <property type="match status" value="1"/>
</dbReference>
<keyword evidence="2" id="KW-0238">DNA-binding</keyword>
<accession>A0A1T4LJ14</accession>
<sequence>MRSNDVYKRAFNDCLSHIEQLSVGEEIGAEASLARSLSVSRTTVRSVLETLEERRIIADDGRSRRIVRLPIPNDFFPEAETQSVHALIERRFMDFVLEENILPGQQVNALELSRRFSVSPSAIREYLRDFSECGLIERRPSGSWIFVGFDRDFAQELCDVRQIFELESARRFVNFADDDAVWGQLNAIERAHLWLLEDYDARHVEFPHVDNSLHSLINSASKNRFINRFDNLRCLIFHCHYSWNKVDEKERNFVAIHEHLRYIAALRSRDKRAIEDAAIFHLGTARQTLLASLDRRHSRHGEKVEHTPGLSVC</sequence>
<keyword evidence="1" id="KW-0805">Transcription regulation</keyword>
<dbReference type="PANTHER" id="PTHR43537:SF51">
    <property type="entry name" value="HTH-TYPE TRANSCRIPTIONAL REGULATOR LGOR-RELATED"/>
    <property type="match status" value="1"/>
</dbReference>
<dbReference type="OrthoDB" id="9799812at2"/>
<dbReference type="CDD" id="cd00090">
    <property type="entry name" value="HTH_ARSR"/>
    <property type="match status" value="1"/>
</dbReference>
<evidence type="ECO:0000313" key="5">
    <source>
        <dbReference type="EMBL" id="SJZ54720.1"/>
    </source>
</evidence>
<dbReference type="InterPro" id="IPR008920">
    <property type="entry name" value="TF_FadR/GntR_C"/>
</dbReference>
<dbReference type="STRING" id="1365950.SAMN05428963_101240"/>
<dbReference type="SMART" id="SM00895">
    <property type="entry name" value="FCD"/>
    <property type="match status" value="1"/>
</dbReference>
<dbReference type="InterPro" id="IPR011991">
    <property type="entry name" value="ArsR-like_HTH"/>
</dbReference>
<dbReference type="Gene3D" id="1.10.10.10">
    <property type="entry name" value="Winged helix-like DNA-binding domain superfamily/Winged helix DNA-binding domain"/>
    <property type="match status" value="2"/>
</dbReference>
<proteinExistence type="predicted"/>
<dbReference type="GO" id="GO:0003677">
    <property type="term" value="F:DNA binding"/>
    <property type="evidence" value="ECO:0007669"/>
    <property type="project" value="UniProtKB-KW"/>
</dbReference>
<name>A0A1T4LJ14_9HYPH</name>
<evidence type="ECO:0000256" key="3">
    <source>
        <dbReference type="ARBA" id="ARBA00023163"/>
    </source>
</evidence>
<evidence type="ECO:0000313" key="6">
    <source>
        <dbReference type="Proteomes" id="UP000190135"/>
    </source>
</evidence>
<dbReference type="InterPro" id="IPR036388">
    <property type="entry name" value="WH-like_DNA-bd_sf"/>
</dbReference>
<dbReference type="SUPFAM" id="SSF46785">
    <property type="entry name" value="Winged helix' DNA-binding domain"/>
    <property type="match status" value="2"/>
</dbReference>
<dbReference type="RefSeq" id="WP_131829840.1">
    <property type="nucleotide sequence ID" value="NZ_FUXL01000001.1"/>
</dbReference>
<dbReference type="Proteomes" id="UP000190135">
    <property type="component" value="Unassembled WGS sequence"/>
</dbReference>
<protein>
    <submittedName>
        <fullName evidence="5">Transcriptional regulator, GntR family</fullName>
    </submittedName>
</protein>
<dbReference type="Gene3D" id="1.20.120.530">
    <property type="entry name" value="GntR ligand-binding domain-like"/>
    <property type="match status" value="1"/>
</dbReference>
<feature type="domain" description="GntR C-terminal" evidence="4">
    <location>
        <begin position="156"/>
        <end position="284"/>
    </location>
</feature>
<evidence type="ECO:0000256" key="1">
    <source>
        <dbReference type="ARBA" id="ARBA00023015"/>
    </source>
</evidence>
<dbReference type="InterPro" id="IPR011711">
    <property type="entry name" value="GntR_C"/>
</dbReference>
<organism evidence="5 6">
    <name type="scientific">Consotaella salsifontis</name>
    <dbReference type="NCBI Taxonomy" id="1365950"/>
    <lineage>
        <taxon>Bacteria</taxon>
        <taxon>Pseudomonadati</taxon>
        <taxon>Pseudomonadota</taxon>
        <taxon>Alphaproteobacteria</taxon>
        <taxon>Hyphomicrobiales</taxon>
        <taxon>Aurantimonadaceae</taxon>
        <taxon>Consotaella</taxon>
    </lineage>
</organism>
<dbReference type="GO" id="GO:0006355">
    <property type="term" value="P:regulation of DNA-templated transcription"/>
    <property type="evidence" value="ECO:0007669"/>
    <property type="project" value="UniProtKB-ARBA"/>
</dbReference>
<dbReference type="Pfam" id="PF07729">
    <property type="entry name" value="FCD"/>
    <property type="match status" value="1"/>
</dbReference>
<dbReference type="EMBL" id="FUXL01000001">
    <property type="protein sequence ID" value="SJZ54720.1"/>
    <property type="molecule type" value="Genomic_DNA"/>
</dbReference>
<gene>
    <name evidence="5" type="ORF">SAMN05428963_101240</name>
</gene>
<dbReference type="AlphaFoldDB" id="A0A1T4LJ14"/>
<evidence type="ECO:0000259" key="4">
    <source>
        <dbReference type="SMART" id="SM00895"/>
    </source>
</evidence>
<dbReference type="InterPro" id="IPR036390">
    <property type="entry name" value="WH_DNA-bd_sf"/>
</dbReference>
<keyword evidence="3" id="KW-0804">Transcription</keyword>
<dbReference type="PANTHER" id="PTHR43537">
    <property type="entry name" value="TRANSCRIPTIONAL REGULATOR, GNTR FAMILY"/>
    <property type="match status" value="1"/>
</dbReference>
<reference evidence="5 6" key="1">
    <citation type="submission" date="2017-02" db="EMBL/GenBank/DDBJ databases">
        <authorList>
            <person name="Peterson S.W."/>
        </authorList>
    </citation>
    <scope>NUCLEOTIDE SEQUENCE [LARGE SCALE GENOMIC DNA]</scope>
    <source>
        <strain evidence="5 6">USBA 369</strain>
    </source>
</reference>